<organism evidence="1 2">
    <name type="scientific">Bacillus wiedmannii</name>
    <dbReference type="NCBI Taxonomy" id="1890302"/>
    <lineage>
        <taxon>Bacteria</taxon>
        <taxon>Bacillati</taxon>
        <taxon>Bacillota</taxon>
        <taxon>Bacilli</taxon>
        <taxon>Bacillales</taxon>
        <taxon>Bacillaceae</taxon>
        <taxon>Bacillus</taxon>
        <taxon>Bacillus cereus group</taxon>
    </lineage>
</organism>
<evidence type="ECO:0000313" key="2">
    <source>
        <dbReference type="Proteomes" id="UP000196052"/>
    </source>
</evidence>
<gene>
    <name evidence="1" type="ORF">BC05F1_03092</name>
</gene>
<name>A0A1C6X8V7_9BACI</name>
<accession>A0A1C6X8V7</accession>
<reference evidence="2" key="1">
    <citation type="submission" date="2016-08" db="EMBL/GenBank/DDBJ databases">
        <authorList>
            <person name="Loux V."/>
            <person name="Rue O."/>
        </authorList>
    </citation>
    <scope>NUCLEOTIDE SEQUENCE [LARGE SCALE GENOMIC DNA]</scope>
    <source>
        <strain evidence="2">INRA Bc05-F1</strain>
    </source>
</reference>
<protein>
    <submittedName>
        <fullName evidence="1">Uncharacterized protein</fullName>
    </submittedName>
</protein>
<dbReference type="Proteomes" id="UP000196052">
    <property type="component" value="Unassembled WGS sequence"/>
</dbReference>
<evidence type="ECO:0000313" key="1">
    <source>
        <dbReference type="EMBL" id="SCC37333.1"/>
    </source>
</evidence>
<proteinExistence type="predicted"/>
<dbReference type="EMBL" id="FMBE01000013">
    <property type="protein sequence ID" value="SCC37333.1"/>
    <property type="molecule type" value="Genomic_DNA"/>
</dbReference>
<sequence>MEDTLKNTHPI</sequence>